<evidence type="ECO:0000256" key="1">
    <source>
        <dbReference type="ARBA" id="ARBA00012513"/>
    </source>
</evidence>
<evidence type="ECO:0000256" key="5">
    <source>
        <dbReference type="RuleBase" id="RU000304"/>
    </source>
</evidence>
<dbReference type="InterPro" id="IPR050235">
    <property type="entry name" value="CK1_Ser-Thr_kinase"/>
</dbReference>
<dbReference type="SMART" id="SM00220">
    <property type="entry name" value="S_TKc"/>
    <property type="match status" value="1"/>
</dbReference>
<dbReference type="GO" id="GO:0005524">
    <property type="term" value="F:ATP binding"/>
    <property type="evidence" value="ECO:0007669"/>
    <property type="project" value="UniProtKB-UniRule"/>
</dbReference>
<dbReference type="Gene3D" id="1.10.510.10">
    <property type="entry name" value="Transferase(Phosphotransferase) domain 1"/>
    <property type="match status" value="1"/>
</dbReference>
<feature type="binding site" evidence="4">
    <location>
        <position position="143"/>
    </location>
    <ligand>
        <name>ATP</name>
        <dbReference type="ChEBI" id="CHEBI:30616"/>
    </ligand>
</feature>
<evidence type="ECO:0000259" key="7">
    <source>
        <dbReference type="PROSITE" id="PS50011"/>
    </source>
</evidence>
<evidence type="ECO:0000256" key="3">
    <source>
        <dbReference type="ARBA" id="ARBA00022840"/>
    </source>
</evidence>
<protein>
    <recommendedName>
        <fullName evidence="1">non-specific serine/threonine protein kinase</fullName>
        <ecNumber evidence="1">2.7.11.1</ecNumber>
    </recommendedName>
</protein>
<keyword evidence="5" id="KW-0723">Serine/threonine-protein kinase</keyword>
<feature type="compositionally biased region" description="Basic residues" evidence="6">
    <location>
        <begin position="38"/>
        <end position="49"/>
    </location>
</feature>
<accession>A0A7E4V7S2</accession>
<dbReference type="InterPro" id="IPR000719">
    <property type="entry name" value="Prot_kinase_dom"/>
</dbReference>
<sequence length="425" mass="48153">MGSAPKHRFESGERLVGSGGKQKTIGSNDSIPMAIQNRQKKPSSRRKRITTNGKPLQRPATPGSKSREENSDSPARGGGNDSDGEAKKRRKVNAAVRINDEVMSPNNRYFVKKKLGEGGFGAVYQVQARKRPPGMKTRIFALKTEARGPNCPDRLKLEATVLATINNCDDKVREHFAIMVDHCTTPVMNFIVMQLVGPSIQTIRDNVLHKEFSPSTALRISIESLEAIRCLHVDVGYLHRDLKPSNLTIGVGKNFTRIILIDFGISRKLFNKNNVIRLPRKEVKFMGTVRYACRRCHRHEEQGRQGDLESWFYVACDIYNQHVLPWRKVKERDLTYALKNDLRENDGNNKCLNELLPHEFRDLMLYIDKLEYEDVPDYDYLNGVVQGCATRTGVDLKQHFDWECFGPPPVGESEEDKTDNTPGAS</sequence>
<organism evidence="8 9">
    <name type="scientific">Panagrellus redivivus</name>
    <name type="common">Microworm</name>
    <dbReference type="NCBI Taxonomy" id="6233"/>
    <lineage>
        <taxon>Eukaryota</taxon>
        <taxon>Metazoa</taxon>
        <taxon>Ecdysozoa</taxon>
        <taxon>Nematoda</taxon>
        <taxon>Chromadorea</taxon>
        <taxon>Rhabditida</taxon>
        <taxon>Tylenchina</taxon>
        <taxon>Panagrolaimomorpha</taxon>
        <taxon>Panagrolaimoidea</taxon>
        <taxon>Panagrolaimidae</taxon>
        <taxon>Panagrellus</taxon>
    </lineage>
</organism>
<evidence type="ECO:0000313" key="8">
    <source>
        <dbReference type="Proteomes" id="UP000492821"/>
    </source>
</evidence>
<feature type="domain" description="Protein kinase" evidence="7">
    <location>
        <begin position="109"/>
        <end position="385"/>
    </location>
</feature>
<reference evidence="9" key="2">
    <citation type="submission" date="2020-10" db="UniProtKB">
        <authorList>
            <consortium name="WormBaseParasite"/>
        </authorList>
    </citation>
    <scope>IDENTIFICATION</scope>
</reference>
<proteinExistence type="inferred from homology"/>
<dbReference type="PROSITE" id="PS00108">
    <property type="entry name" value="PROTEIN_KINASE_ST"/>
    <property type="match status" value="1"/>
</dbReference>
<evidence type="ECO:0000256" key="2">
    <source>
        <dbReference type="ARBA" id="ARBA00022741"/>
    </source>
</evidence>
<dbReference type="PROSITE" id="PS50011">
    <property type="entry name" value="PROTEIN_KINASE_DOM"/>
    <property type="match status" value="1"/>
</dbReference>
<dbReference type="WBParaSite" id="Pan_g17512.t1">
    <property type="protein sequence ID" value="Pan_g17512.t1"/>
    <property type="gene ID" value="Pan_g17512"/>
</dbReference>
<keyword evidence="5" id="KW-0808">Transferase</keyword>
<keyword evidence="2 4" id="KW-0547">Nucleotide-binding</keyword>
<dbReference type="InterPro" id="IPR008271">
    <property type="entry name" value="Ser/Thr_kinase_AS"/>
</dbReference>
<reference evidence="8" key="1">
    <citation type="journal article" date="2013" name="Genetics">
        <title>The draft genome and transcriptome of Panagrellus redivivus are shaped by the harsh demands of a free-living lifestyle.</title>
        <authorList>
            <person name="Srinivasan J."/>
            <person name="Dillman A.R."/>
            <person name="Macchietto M.G."/>
            <person name="Heikkinen L."/>
            <person name="Lakso M."/>
            <person name="Fracchia K.M."/>
            <person name="Antoshechkin I."/>
            <person name="Mortazavi A."/>
            <person name="Wong G."/>
            <person name="Sternberg P.W."/>
        </authorList>
    </citation>
    <scope>NUCLEOTIDE SEQUENCE [LARGE SCALE GENOMIC DNA]</scope>
    <source>
        <strain evidence="8">MT8872</strain>
    </source>
</reference>
<dbReference type="SUPFAM" id="SSF56112">
    <property type="entry name" value="Protein kinase-like (PK-like)"/>
    <property type="match status" value="1"/>
</dbReference>
<dbReference type="GO" id="GO:0004674">
    <property type="term" value="F:protein serine/threonine kinase activity"/>
    <property type="evidence" value="ECO:0007669"/>
    <property type="project" value="UniProtKB-KW"/>
</dbReference>
<keyword evidence="3 4" id="KW-0067">ATP-binding</keyword>
<name>A0A7E4V7S2_PANRE</name>
<comment type="similarity">
    <text evidence="5">Belongs to the protein kinase superfamily.</text>
</comment>
<feature type="region of interest" description="Disordered" evidence="6">
    <location>
        <begin position="406"/>
        <end position="425"/>
    </location>
</feature>
<evidence type="ECO:0000256" key="4">
    <source>
        <dbReference type="PROSITE-ProRule" id="PRU10141"/>
    </source>
</evidence>
<dbReference type="PROSITE" id="PS00107">
    <property type="entry name" value="PROTEIN_KINASE_ATP"/>
    <property type="match status" value="1"/>
</dbReference>
<feature type="region of interest" description="Disordered" evidence="6">
    <location>
        <begin position="1"/>
        <end position="91"/>
    </location>
</feature>
<dbReference type="Pfam" id="PF00069">
    <property type="entry name" value="Pkinase"/>
    <property type="match status" value="1"/>
</dbReference>
<dbReference type="InterPro" id="IPR017441">
    <property type="entry name" value="Protein_kinase_ATP_BS"/>
</dbReference>
<evidence type="ECO:0000256" key="6">
    <source>
        <dbReference type="SAM" id="MobiDB-lite"/>
    </source>
</evidence>
<dbReference type="EC" id="2.7.11.1" evidence="1"/>
<dbReference type="Proteomes" id="UP000492821">
    <property type="component" value="Unassembled WGS sequence"/>
</dbReference>
<dbReference type="AlphaFoldDB" id="A0A7E4V7S2"/>
<keyword evidence="5" id="KW-0418">Kinase</keyword>
<keyword evidence="8" id="KW-1185">Reference proteome</keyword>
<dbReference type="PANTHER" id="PTHR11909">
    <property type="entry name" value="CASEIN KINASE-RELATED"/>
    <property type="match status" value="1"/>
</dbReference>
<evidence type="ECO:0000313" key="9">
    <source>
        <dbReference type="WBParaSite" id="Pan_g17512.t1"/>
    </source>
</evidence>
<dbReference type="InterPro" id="IPR011009">
    <property type="entry name" value="Kinase-like_dom_sf"/>
</dbReference>